<evidence type="ECO:0000256" key="2">
    <source>
        <dbReference type="ARBA" id="ARBA00005153"/>
    </source>
</evidence>
<dbReference type="FunFam" id="3.40.50.880:FF:000001">
    <property type="entry name" value="GMP synthase [glutamine-hydrolyzing]"/>
    <property type="match status" value="1"/>
</dbReference>
<dbReference type="InterPro" id="IPR014729">
    <property type="entry name" value="Rossmann-like_a/b/a_fold"/>
</dbReference>
<dbReference type="Pfam" id="PF02540">
    <property type="entry name" value="NAD_synthase"/>
    <property type="match status" value="1"/>
</dbReference>
<feature type="active site" evidence="9">
    <location>
        <position position="195"/>
    </location>
</feature>
<accession>A0A928ZBH7</accession>
<dbReference type="SUPFAM" id="SSF54810">
    <property type="entry name" value="GMP synthetase C-terminal dimerisation domain"/>
    <property type="match status" value="1"/>
</dbReference>
<dbReference type="PRINTS" id="PR00096">
    <property type="entry name" value="GATASE"/>
</dbReference>
<dbReference type="InterPro" id="IPR001674">
    <property type="entry name" value="GMP_synth_C"/>
</dbReference>
<evidence type="ECO:0000256" key="6">
    <source>
        <dbReference type="ARBA" id="ARBA00022755"/>
    </source>
</evidence>
<dbReference type="SUPFAM" id="SSF52317">
    <property type="entry name" value="Class I glutamine amidotransferase-like"/>
    <property type="match status" value="1"/>
</dbReference>
<dbReference type="InterPro" id="IPR022310">
    <property type="entry name" value="NAD/GMP_synthase"/>
</dbReference>
<dbReference type="PROSITE" id="PS51273">
    <property type="entry name" value="GATASE_TYPE_1"/>
    <property type="match status" value="1"/>
</dbReference>
<dbReference type="PRINTS" id="PR00097">
    <property type="entry name" value="ANTSNTHASEII"/>
</dbReference>
<dbReference type="Pfam" id="PF00117">
    <property type="entry name" value="GATase"/>
    <property type="match status" value="1"/>
</dbReference>
<dbReference type="InterPro" id="IPR029062">
    <property type="entry name" value="Class_I_gatase-like"/>
</dbReference>
<dbReference type="NCBIfam" id="TIGR00884">
    <property type="entry name" value="guaA_Cterm"/>
    <property type="match status" value="1"/>
</dbReference>
<dbReference type="InterPro" id="IPR017926">
    <property type="entry name" value="GATASE"/>
</dbReference>
<dbReference type="PROSITE" id="PS51553">
    <property type="entry name" value="GMPS_ATP_PPASE"/>
    <property type="match status" value="1"/>
</dbReference>
<dbReference type="Pfam" id="PF00958">
    <property type="entry name" value="GMP_synt_C"/>
    <property type="match status" value="1"/>
</dbReference>
<dbReference type="FunFam" id="3.30.300.10:FF:000002">
    <property type="entry name" value="GMP synthase [glutamine-hydrolyzing]"/>
    <property type="match status" value="1"/>
</dbReference>
<comment type="pathway">
    <text evidence="2 9">Purine metabolism; GMP biosynthesis; GMP from XMP (L-Gln route): step 1/1.</text>
</comment>
<dbReference type="CDD" id="cd01997">
    <property type="entry name" value="GMP_synthase_C"/>
    <property type="match status" value="1"/>
</dbReference>
<dbReference type="PANTHER" id="PTHR11922">
    <property type="entry name" value="GMP SYNTHASE-RELATED"/>
    <property type="match status" value="1"/>
</dbReference>
<evidence type="ECO:0000256" key="5">
    <source>
        <dbReference type="ARBA" id="ARBA00022749"/>
    </source>
</evidence>
<dbReference type="NCBIfam" id="TIGR00888">
    <property type="entry name" value="guaA_Nterm"/>
    <property type="match status" value="1"/>
</dbReference>
<evidence type="ECO:0000256" key="1">
    <source>
        <dbReference type="ARBA" id="ARBA00002332"/>
    </source>
</evidence>
<dbReference type="AlphaFoldDB" id="A0A928ZBH7"/>
<dbReference type="Proteomes" id="UP000621799">
    <property type="component" value="Unassembled WGS sequence"/>
</dbReference>
<evidence type="ECO:0000256" key="7">
    <source>
        <dbReference type="ARBA" id="ARBA00022840"/>
    </source>
</evidence>
<comment type="caution">
    <text evidence="12">The sequence shown here is derived from an EMBL/GenBank/DDBJ whole genome shotgun (WGS) entry which is preliminary data.</text>
</comment>
<evidence type="ECO:0000256" key="4">
    <source>
        <dbReference type="ARBA" id="ARBA00022741"/>
    </source>
</evidence>
<dbReference type="InterPro" id="IPR025777">
    <property type="entry name" value="GMPS_ATP_PPase_dom"/>
</dbReference>
<dbReference type="RefSeq" id="WP_264322837.1">
    <property type="nucleotide sequence ID" value="NZ_JADEXN010000411.1"/>
</dbReference>
<sequence>MTARTQTPQALPDNPANDREPILETQRQLIVILDFGSQYSELIARRIRETQVYSEVLSYRTTVEQLRQLDPKGIILSGGPNSVYDLGAPECDRGIWEMGIPILGVCYGMQLMVQQLGGTVERAERGEYGKAALHIDDPTDLLTNVEDDTTMWMSHGDSVAQLPDGFEILAHTDNTPNAAIAHHERQLYGVQFHPEVVHSVGGLAMIRNFVYHICDCDPTWTTEAFVEESIREIRAKVGEKRVLLALSGGVDSSTLAFLLHKAIGDRVTCMFIDQGFMRKYEPEQLVKLFAEKFHINVEYINARDRFLEKLDGITDPEEKRRRIGHEFIQVFEEESRRLGPFDYLAQGTLYPDVIESADTNVDPKTGERVAVKIKSHHNVGGLPKDLRFKLVEPLRKLFKDEVRKVGRAIGLPEEIVRRHPFPGPGLAIRIVGEVTAERLNILRDADLIVRQEIKRHDIYHDFWQAFAVLLPVRSVGVMGDRRTYAYPIVLRFISSEDGMTADWSRVPYDLLELISNRIVNEVDGVNRVVYDITSKPPGTIEWE</sequence>
<proteinExistence type="inferred from homology"/>
<dbReference type="Gene3D" id="3.40.50.620">
    <property type="entry name" value="HUPs"/>
    <property type="match status" value="1"/>
</dbReference>
<keyword evidence="3 9" id="KW-0436">Ligase</keyword>
<feature type="active site" evidence="9">
    <location>
        <position position="193"/>
    </location>
</feature>
<keyword evidence="6 9" id="KW-0658">Purine biosynthesis</keyword>
<feature type="binding site" evidence="10">
    <location>
        <begin position="247"/>
        <end position="253"/>
    </location>
    <ligand>
        <name>ATP</name>
        <dbReference type="ChEBI" id="CHEBI:30616"/>
    </ligand>
</feature>
<dbReference type="Gene3D" id="3.30.300.10">
    <property type="match status" value="1"/>
</dbReference>
<gene>
    <name evidence="9 12" type="primary">guaA</name>
    <name evidence="12" type="ORF">IQ235_18150</name>
</gene>
<keyword evidence="7 9" id="KW-0067">ATP-binding</keyword>
<dbReference type="InterPro" id="IPR004739">
    <property type="entry name" value="GMP_synth_GATase"/>
</dbReference>
<dbReference type="GO" id="GO:0005829">
    <property type="term" value="C:cytosol"/>
    <property type="evidence" value="ECO:0007669"/>
    <property type="project" value="TreeGrafter"/>
</dbReference>
<dbReference type="CDD" id="cd01742">
    <property type="entry name" value="GATase1_GMP_Synthase"/>
    <property type="match status" value="1"/>
</dbReference>
<dbReference type="FunFam" id="3.40.50.620:FF:000001">
    <property type="entry name" value="GMP synthase [glutamine-hydrolyzing]"/>
    <property type="match status" value="1"/>
</dbReference>
<organism evidence="12 13">
    <name type="scientific">Zarconia navalis LEGE 11467</name>
    <dbReference type="NCBI Taxonomy" id="1828826"/>
    <lineage>
        <taxon>Bacteria</taxon>
        <taxon>Bacillati</taxon>
        <taxon>Cyanobacteriota</taxon>
        <taxon>Cyanophyceae</taxon>
        <taxon>Oscillatoriophycideae</taxon>
        <taxon>Oscillatoriales</taxon>
        <taxon>Oscillatoriales incertae sedis</taxon>
        <taxon>Zarconia</taxon>
        <taxon>Zarconia navalis</taxon>
    </lineage>
</organism>
<evidence type="ECO:0000256" key="8">
    <source>
        <dbReference type="ARBA" id="ARBA00022962"/>
    </source>
</evidence>
<dbReference type="PANTHER" id="PTHR11922:SF2">
    <property type="entry name" value="GMP SYNTHASE [GLUTAMINE-HYDROLYZING]"/>
    <property type="match status" value="1"/>
</dbReference>
<dbReference type="NCBIfam" id="NF000848">
    <property type="entry name" value="PRK00074.1"/>
    <property type="match status" value="1"/>
</dbReference>
<keyword evidence="4 9" id="KW-0547">Nucleotide-binding</keyword>
<comment type="catalytic activity">
    <reaction evidence="9">
        <text>XMP + L-glutamine + ATP + H2O = GMP + L-glutamate + AMP + diphosphate + 2 H(+)</text>
        <dbReference type="Rhea" id="RHEA:11680"/>
        <dbReference type="ChEBI" id="CHEBI:15377"/>
        <dbReference type="ChEBI" id="CHEBI:15378"/>
        <dbReference type="ChEBI" id="CHEBI:29985"/>
        <dbReference type="ChEBI" id="CHEBI:30616"/>
        <dbReference type="ChEBI" id="CHEBI:33019"/>
        <dbReference type="ChEBI" id="CHEBI:57464"/>
        <dbReference type="ChEBI" id="CHEBI:58115"/>
        <dbReference type="ChEBI" id="CHEBI:58359"/>
        <dbReference type="ChEBI" id="CHEBI:456215"/>
        <dbReference type="EC" id="6.3.5.2"/>
    </reaction>
</comment>
<evidence type="ECO:0000256" key="3">
    <source>
        <dbReference type="ARBA" id="ARBA00022598"/>
    </source>
</evidence>
<dbReference type="Gene3D" id="3.40.50.880">
    <property type="match status" value="1"/>
</dbReference>
<keyword evidence="13" id="KW-1185">Reference proteome</keyword>
<evidence type="ECO:0000313" key="13">
    <source>
        <dbReference type="Proteomes" id="UP000621799"/>
    </source>
</evidence>
<keyword evidence="8 9" id="KW-0315">Glutamine amidotransferase</keyword>
<dbReference type="EC" id="6.3.5.2" evidence="9"/>
<comment type="function">
    <text evidence="1 9">Catalyzes the synthesis of GMP from XMP.</text>
</comment>
<feature type="active site" description="Nucleophile" evidence="9">
    <location>
        <position position="106"/>
    </location>
</feature>
<evidence type="ECO:0000313" key="12">
    <source>
        <dbReference type="EMBL" id="MBE9042686.1"/>
    </source>
</evidence>
<dbReference type="GO" id="GO:0005524">
    <property type="term" value="F:ATP binding"/>
    <property type="evidence" value="ECO:0007669"/>
    <property type="project" value="UniProtKB-UniRule"/>
</dbReference>
<dbReference type="HAMAP" id="MF_00344">
    <property type="entry name" value="GMP_synthase"/>
    <property type="match status" value="1"/>
</dbReference>
<dbReference type="InterPro" id="IPR022955">
    <property type="entry name" value="GMP_synthase"/>
</dbReference>
<dbReference type="SUPFAM" id="SSF52402">
    <property type="entry name" value="Adenine nucleotide alpha hydrolases-like"/>
    <property type="match status" value="1"/>
</dbReference>
<keyword evidence="5 9" id="KW-0332">GMP biosynthesis</keyword>
<name>A0A928ZBH7_9CYAN</name>
<evidence type="ECO:0000256" key="9">
    <source>
        <dbReference type="HAMAP-Rule" id="MF_00344"/>
    </source>
</evidence>
<dbReference type="PRINTS" id="PR00099">
    <property type="entry name" value="CPSGATASE"/>
</dbReference>
<reference evidence="12" key="1">
    <citation type="submission" date="2020-10" db="EMBL/GenBank/DDBJ databases">
        <authorList>
            <person name="Castelo-Branco R."/>
            <person name="Eusebio N."/>
            <person name="Adriana R."/>
            <person name="Vieira A."/>
            <person name="Brugerolle De Fraissinette N."/>
            <person name="Rezende De Castro R."/>
            <person name="Schneider M.P."/>
            <person name="Vasconcelos V."/>
            <person name="Leao P.N."/>
        </authorList>
    </citation>
    <scope>NUCLEOTIDE SEQUENCE</scope>
    <source>
        <strain evidence="12">LEGE 11467</strain>
    </source>
</reference>
<protein>
    <recommendedName>
        <fullName evidence="9">GMP synthase [glutamine-hydrolyzing]</fullName>
        <ecNumber evidence="9">6.3.5.2</ecNumber>
    </recommendedName>
    <alternativeName>
        <fullName evidence="9">GMP synthetase</fullName>
    </alternativeName>
    <alternativeName>
        <fullName evidence="9">Glutamine amidotransferase</fullName>
    </alternativeName>
</protein>
<dbReference type="GO" id="GO:0003921">
    <property type="term" value="F:GMP synthase activity"/>
    <property type="evidence" value="ECO:0007669"/>
    <property type="project" value="InterPro"/>
</dbReference>
<feature type="domain" description="GMPS ATP-PPase" evidence="11">
    <location>
        <begin position="220"/>
        <end position="418"/>
    </location>
</feature>
<comment type="subunit">
    <text evidence="9">Homodimer.</text>
</comment>
<dbReference type="EMBL" id="JADEXN010000411">
    <property type="protein sequence ID" value="MBE9042686.1"/>
    <property type="molecule type" value="Genomic_DNA"/>
</dbReference>
<evidence type="ECO:0000259" key="11">
    <source>
        <dbReference type="PROSITE" id="PS51553"/>
    </source>
</evidence>
<evidence type="ECO:0000256" key="10">
    <source>
        <dbReference type="PROSITE-ProRule" id="PRU00886"/>
    </source>
</evidence>